<dbReference type="Proteomes" id="UP000260644">
    <property type="component" value="Unassembled WGS sequence"/>
</dbReference>
<dbReference type="EMBL" id="QPMM01000002">
    <property type="protein sequence ID" value="RFS24668.1"/>
    <property type="molecule type" value="Genomic_DNA"/>
</dbReference>
<reference evidence="1 2" key="1">
    <citation type="submission" date="2018-07" db="EMBL/GenBank/DDBJ databases">
        <title>Chitinophaga K2CV101002-2 sp. nov., isolated from a monsoon evergreen broad-leaved forest soil.</title>
        <authorList>
            <person name="Lv Y."/>
        </authorList>
    </citation>
    <scope>NUCLEOTIDE SEQUENCE [LARGE SCALE GENOMIC DNA]</scope>
    <source>
        <strain evidence="1 2">GDMCC 1.1288</strain>
    </source>
</reference>
<proteinExistence type="predicted"/>
<name>A0A3E1YDT4_9BACT</name>
<evidence type="ECO:0000313" key="1">
    <source>
        <dbReference type="EMBL" id="RFS24668.1"/>
    </source>
</evidence>
<evidence type="ECO:0000313" key="2">
    <source>
        <dbReference type="Proteomes" id="UP000260644"/>
    </source>
</evidence>
<sequence>MRIMVKGLFFITALCILQSCHSCKEFAEQFKANSCHFVVKEKSRQFRMILIKGVNIDGKYEEYRTTGDYKIYDAAEPGDTILKILGEAKISLIKKDTTIVTKWICNE</sequence>
<organism evidence="1 2">
    <name type="scientific">Chitinophaga silvatica</name>
    <dbReference type="NCBI Taxonomy" id="2282649"/>
    <lineage>
        <taxon>Bacteria</taxon>
        <taxon>Pseudomonadati</taxon>
        <taxon>Bacteroidota</taxon>
        <taxon>Chitinophagia</taxon>
        <taxon>Chitinophagales</taxon>
        <taxon>Chitinophagaceae</taxon>
        <taxon>Chitinophaga</taxon>
    </lineage>
</organism>
<dbReference type="AlphaFoldDB" id="A0A3E1YDT4"/>
<accession>A0A3E1YDT4</accession>
<comment type="caution">
    <text evidence="1">The sequence shown here is derived from an EMBL/GenBank/DDBJ whole genome shotgun (WGS) entry which is preliminary data.</text>
</comment>
<keyword evidence="2" id="KW-1185">Reference proteome</keyword>
<gene>
    <name evidence="1" type="ORF">DVR12_05550</name>
</gene>
<protein>
    <submittedName>
        <fullName evidence="1">Uncharacterized protein</fullName>
    </submittedName>
</protein>
<dbReference type="PROSITE" id="PS51257">
    <property type="entry name" value="PROKAR_LIPOPROTEIN"/>
    <property type="match status" value="1"/>
</dbReference>